<dbReference type="InterPro" id="IPR002502">
    <property type="entry name" value="Amidase_domain"/>
</dbReference>
<dbReference type="STRING" id="1111735.GCA_000428045_01898"/>
<dbReference type="EMBL" id="PKUN01000028">
    <property type="protein sequence ID" value="PLX60083.1"/>
    <property type="molecule type" value="Genomic_DNA"/>
</dbReference>
<evidence type="ECO:0000256" key="6">
    <source>
        <dbReference type="ARBA" id="ARBA00022490"/>
    </source>
</evidence>
<evidence type="ECO:0000256" key="5">
    <source>
        <dbReference type="ARBA" id="ARBA00011901"/>
    </source>
</evidence>
<name>A0A2N6CSK5_9GAMM</name>
<evidence type="ECO:0000256" key="8">
    <source>
        <dbReference type="ARBA" id="ARBA00022801"/>
    </source>
</evidence>
<evidence type="ECO:0000313" key="14">
    <source>
        <dbReference type="EMBL" id="PLX60083.1"/>
    </source>
</evidence>
<evidence type="ECO:0000256" key="1">
    <source>
        <dbReference type="ARBA" id="ARBA00001561"/>
    </source>
</evidence>
<dbReference type="Proteomes" id="UP000235015">
    <property type="component" value="Unassembled WGS sequence"/>
</dbReference>
<evidence type="ECO:0000256" key="12">
    <source>
        <dbReference type="ARBA" id="ARBA00042615"/>
    </source>
</evidence>
<dbReference type="Gene3D" id="3.40.80.10">
    <property type="entry name" value="Peptidoglycan recognition protein-like"/>
    <property type="match status" value="1"/>
</dbReference>
<keyword evidence="6" id="KW-0963">Cytoplasm</keyword>
<dbReference type="GO" id="GO:0009253">
    <property type="term" value="P:peptidoglycan catabolic process"/>
    <property type="evidence" value="ECO:0007669"/>
    <property type="project" value="InterPro"/>
</dbReference>
<gene>
    <name evidence="14" type="ORF">C0630_17245</name>
</gene>
<protein>
    <recommendedName>
        <fullName evidence="11">1,6-anhydro-N-acetylmuramyl-L-alanine amidase AmpD</fullName>
        <ecNumber evidence="5">3.5.1.28</ecNumber>
    </recommendedName>
    <alternativeName>
        <fullName evidence="12">N-acetylmuramoyl-L-alanine amidase</fullName>
    </alternativeName>
</protein>
<feature type="domain" description="N-acetylmuramoyl-L-alanine amidase" evidence="13">
    <location>
        <begin position="18"/>
        <end position="169"/>
    </location>
</feature>
<evidence type="ECO:0000256" key="10">
    <source>
        <dbReference type="ARBA" id="ARBA00023316"/>
    </source>
</evidence>
<dbReference type="RefSeq" id="WP_273440755.1">
    <property type="nucleotide sequence ID" value="NZ_CAXXYC010000004.1"/>
</dbReference>
<evidence type="ECO:0000256" key="9">
    <source>
        <dbReference type="ARBA" id="ARBA00022833"/>
    </source>
</evidence>
<comment type="caution">
    <text evidence="14">The sequence shown here is derived from an EMBL/GenBank/DDBJ whole genome shotgun (WGS) entry which is preliminary data.</text>
</comment>
<comment type="catalytic activity">
    <reaction evidence="1">
        <text>Hydrolyzes the link between N-acetylmuramoyl residues and L-amino acid residues in certain cell-wall glycopeptides.</text>
        <dbReference type="EC" id="3.5.1.28"/>
    </reaction>
</comment>
<accession>A0A2N6CSK5</accession>
<evidence type="ECO:0000256" key="4">
    <source>
        <dbReference type="ARBA" id="ARBA00007553"/>
    </source>
</evidence>
<evidence type="ECO:0000313" key="15">
    <source>
        <dbReference type="Proteomes" id="UP000235015"/>
    </source>
</evidence>
<evidence type="ECO:0000259" key="13">
    <source>
        <dbReference type="SMART" id="SM00644"/>
    </source>
</evidence>
<dbReference type="GO" id="GO:0009254">
    <property type="term" value="P:peptidoglycan turnover"/>
    <property type="evidence" value="ECO:0007669"/>
    <property type="project" value="TreeGrafter"/>
</dbReference>
<keyword evidence="7" id="KW-0479">Metal-binding</keyword>
<dbReference type="EC" id="3.5.1.28" evidence="5"/>
<comment type="cofactor">
    <cofactor evidence="2">
        <name>Zn(2+)</name>
        <dbReference type="ChEBI" id="CHEBI:29105"/>
    </cofactor>
</comment>
<dbReference type="SMART" id="SM00644">
    <property type="entry name" value="Ami_2"/>
    <property type="match status" value="1"/>
</dbReference>
<proteinExistence type="inferred from homology"/>
<dbReference type="PANTHER" id="PTHR30417">
    <property type="entry name" value="N-ACETYLMURAMOYL-L-ALANINE AMIDASE AMID"/>
    <property type="match status" value="1"/>
</dbReference>
<dbReference type="AlphaFoldDB" id="A0A2N6CSK5"/>
<reference evidence="14 15" key="1">
    <citation type="submission" date="2017-11" db="EMBL/GenBank/DDBJ databases">
        <title>Genome-resolved metagenomics identifies genetic mobility, metabolic interactions, and unexpected diversity in perchlorate-reducing communities.</title>
        <authorList>
            <person name="Barnum T.P."/>
            <person name="Figueroa I.A."/>
            <person name="Carlstrom C.I."/>
            <person name="Lucas L.N."/>
            <person name="Engelbrektson A.L."/>
            <person name="Coates J.D."/>
        </authorList>
    </citation>
    <scope>NUCLEOTIDE SEQUENCE [LARGE SCALE GENOMIC DNA]</scope>
    <source>
        <strain evidence="14">BM301</strain>
    </source>
</reference>
<dbReference type="NCBIfam" id="NF008758">
    <property type="entry name" value="PRK11789.1"/>
    <property type="match status" value="1"/>
</dbReference>
<dbReference type="InterPro" id="IPR036505">
    <property type="entry name" value="Amidase/PGRP_sf"/>
</dbReference>
<evidence type="ECO:0000256" key="3">
    <source>
        <dbReference type="ARBA" id="ARBA00004496"/>
    </source>
</evidence>
<evidence type="ECO:0000256" key="11">
    <source>
        <dbReference type="ARBA" id="ARBA00039257"/>
    </source>
</evidence>
<evidence type="ECO:0000256" key="2">
    <source>
        <dbReference type="ARBA" id="ARBA00001947"/>
    </source>
</evidence>
<dbReference type="GO" id="GO:0071555">
    <property type="term" value="P:cell wall organization"/>
    <property type="evidence" value="ECO:0007669"/>
    <property type="project" value="UniProtKB-KW"/>
</dbReference>
<dbReference type="GO" id="GO:0005737">
    <property type="term" value="C:cytoplasm"/>
    <property type="evidence" value="ECO:0007669"/>
    <property type="project" value="UniProtKB-SubCell"/>
</dbReference>
<dbReference type="GO" id="GO:0008745">
    <property type="term" value="F:N-acetylmuramoyl-L-alanine amidase activity"/>
    <property type="evidence" value="ECO:0007669"/>
    <property type="project" value="UniProtKB-EC"/>
</dbReference>
<keyword evidence="8" id="KW-0378">Hydrolase</keyword>
<sequence length="186" mass="21149">MNPAVWSGWLESARRCPSPNQDERPDSCAVDLLVIHGISLPPDQYGGPWIDRLFLNQLPPDEHPYFAQIHQMRVSSHLLIRRDGERVQYVPLHRRAWHAGQSCFAGRECCNDFSIGIELEGSDDTPYTDAQYRVLAETIREIQQHYPAITDTRIAGHCDIAPGRKTDPGPAFDWQHLKRLLVKGEG</sequence>
<comment type="similarity">
    <text evidence="4">Belongs to the N-acetylmuramoyl-L-alanine amidase 2 family.</text>
</comment>
<dbReference type="Pfam" id="PF01510">
    <property type="entry name" value="Amidase_2"/>
    <property type="match status" value="1"/>
</dbReference>
<dbReference type="CDD" id="cd06583">
    <property type="entry name" value="PGRP"/>
    <property type="match status" value="1"/>
</dbReference>
<dbReference type="FunFam" id="3.40.80.10:FF:000002">
    <property type="entry name" value="1,6-anhydro-N-acetylmuramyl-L-alanine amidase"/>
    <property type="match status" value="1"/>
</dbReference>
<dbReference type="PANTHER" id="PTHR30417:SF4">
    <property type="entry name" value="1,6-ANHYDRO-N-ACETYLMURAMYL-L-ALANINE AMIDASE AMPD"/>
    <property type="match status" value="1"/>
</dbReference>
<dbReference type="GO" id="GO:0046872">
    <property type="term" value="F:metal ion binding"/>
    <property type="evidence" value="ECO:0007669"/>
    <property type="project" value="UniProtKB-KW"/>
</dbReference>
<organism evidence="14 15">
    <name type="scientific">Sedimenticola selenatireducens</name>
    <dbReference type="NCBI Taxonomy" id="191960"/>
    <lineage>
        <taxon>Bacteria</taxon>
        <taxon>Pseudomonadati</taxon>
        <taxon>Pseudomonadota</taxon>
        <taxon>Gammaproteobacteria</taxon>
        <taxon>Chromatiales</taxon>
        <taxon>Sedimenticolaceae</taxon>
        <taxon>Sedimenticola</taxon>
    </lineage>
</organism>
<dbReference type="SUPFAM" id="SSF55846">
    <property type="entry name" value="N-acetylmuramoyl-L-alanine amidase-like"/>
    <property type="match status" value="1"/>
</dbReference>
<comment type="subcellular location">
    <subcellularLocation>
        <location evidence="3">Cytoplasm</location>
    </subcellularLocation>
</comment>
<keyword evidence="9" id="KW-0862">Zinc</keyword>
<evidence type="ECO:0000256" key="7">
    <source>
        <dbReference type="ARBA" id="ARBA00022723"/>
    </source>
</evidence>
<keyword evidence="10" id="KW-0961">Cell wall biogenesis/degradation</keyword>
<dbReference type="InterPro" id="IPR051206">
    <property type="entry name" value="NAMLAA_amidase_2"/>
</dbReference>